<feature type="compositionally biased region" description="Pro residues" evidence="1">
    <location>
        <begin position="130"/>
        <end position="140"/>
    </location>
</feature>
<evidence type="ECO:0000313" key="3">
    <source>
        <dbReference type="Proteomes" id="UP000070133"/>
    </source>
</evidence>
<evidence type="ECO:0000313" key="2">
    <source>
        <dbReference type="EMBL" id="KXT01265.1"/>
    </source>
</evidence>
<dbReference type="EMBL" id="LFZN01000058">
    <property type="protein sequence ID" value="KXT01265.1"/>
    <property type="molecule type" value="Genomic_DNA"/>
</dbReference>
<gene>
    <name evidence="2" type="ORF">AC578_7066</name>
</gene>
<name>A0A139HFK7_9PEZI</name>
<dbReference type="Proteomes" id="UP000070133">
    <property type="component" value="Unassembled WGS sequence"/>
</dbReference>
<accession>A0A139HFK7</accession>
<dbReference type="OrthoDB" id="3485856at2759"/>
<organism evidence="2 3">
    <name type="scientific">Pseudocercospora eumusae</name>
    <dbReference type="NCBI Taxonomy" id="321146"/>
    <lineage>
        <taxon>Eukaryota</taxon>
        <taxon>Fungi</taxon>
        <taxon>Dikarya</taxon>
        <taxon>Ascomycota</taxon>
        <taxon>Pezizomycotina</taxon>
        <taxon>Dothideomycetes</taxon>
        <taxon>Dothideomycetidae</taxon>
        <taxon>Mycosphaerellales</taxon>
        <taxon>Mycosphaerellaceae</taxon>
        <taxon>Pseudocercospora</taxon>
    </lineage>
</organism>
<sequence length="569" mass="63099">MASVALLAGRIAAARARRTSDILQVIDGQQALSGAARRPDNYLAASGSLLRLPCSCCGRQGSIVVILNVEDGGVDDRHGGSWMDLQHLDPDAEKRSAVLEAWTLSWGLVILQAWQRRRRQNATSRSIALHPPPPPTPPPTGMSSFSSEGKIEPEQASNSNRPLPPSPPPSSTESDGHPQIQFDNDLDTDIATDSSARNRPHTIENDTRLCDIARHITSFREQGSGPHQVPLSPYRLCDLEDHLRRHHVGTYAWWVDSARYEYSHDTGLLSLCMPSAIHESFTASLTGEIERQLARIAEHNSALERFVKGIRRGGSPHIEFKEDGILIAKKIPDGCFNHKYRSRLPSLVIEVAKTQSEKSLSKECYNYIATSKALIKCVIGCDLEPARTAYKKGDRSANISLWRGRRDLAEKRYDIDPVLEKCNFRAADGQAVDGELLLTLADLTNDSIFAKHYPGVDPQLLSTTPITLTFAQLSGFLDEAESQAEAEKEVDLKGPKRLASSSPEYFSEEREAKVARQEEEEERRQEEEAGPLYGNAANDTKQLSEEQASRSMRRRSKSQRTATHRPQAG</sequence>
<feature type="compositionally biased region" description="Basic and acidic residues" evidence="1">
    <location>
        <begin position="507"/>
        <end position="527"/>
    </location>
</feature>
<dbReference type="AlphaFoldDB" id="A0A139HFK7"/>
<keyword evidence="3" id="KW-1185">Reference proteome</keyword>
<dbReference type="STRING" id="321146.A0A139HFK7"/>
<feature type="region of interest" description="Disordered" evidence="1">
    <location>
        <begin position="486"/>
        <end position="569"/>
    </location>
</feature>
<evidence type="ECO:0008006" key="4">
    <source>
        <dbReference type="Google" id="ProtNLM"/>
    </source>
</evidence>
<reference evidence="2 3" key="1">
    <citation type="submission" date="2015-07" db="EMBL/GenBank/DDBJ databases">
        <title>Comparative genomics of the Sigatoka disease complex on banana suggests a link between parallel evolutionary changes in Pseudocercospora fijiensis and Pseudocercospora eumusae and increased virulence on the banana host.</title>
        <authorList>
            <person name="Chang T.-C."/>
            <person name="Salvucci A."/>
            <person name="Crous P.W."/>
            <person name="Stergiopoulos I."/>
        </authorList>
    </citation>
    <scope>NUCLEOTIDE SEQUENCE [LARGE SCALE GENOMIC DNA]</scope>
    <source>
        <strain evidence="2 3">CBS 114824</strain>
    </source>
</reference>
<evidence type="ECO:0000256" key="1">
    <source>
        <dbReference type="SAM" id="MobiDB-lite"/>
    </source>
</evidence>
<feature type="region of interest" description="Disordered" evidence="1">
    <location>
        <begin position="122"/>
        <end position="184"/>
    </location>
</feature>
<protein>
    <recommendedName>
        <fullName evidence="4">Restriction endonuclease domain-containing protein</fullName>
    </recommendedName>
</protein>
<comment type="caution">
    <text evidence="2">The sequence shown here is derived from an EMBL/GenBank/DDBJ whole genome shotgun (WGS) entry which is preliminary data.</text>
</comment>
<proteinExistence type="predicted"/>